<organism evidence="1 2">
    <name type="scientific">Pleurodeles waltl</name>
    <name type="common">Iberian ribbed newt</name>
    <dbReference type="NCBI Taxonomy" id="8319"/>
    <lineage>
        <taxon>Eukaryota</taxon>
        <taxon>Metazoa</taxon>
        <taxon>Chordata</taxon>
        <taxon>Craniata</taxon>
        <taxon>Vertebrata</taxon>
        <taxon>Euteleostomi</taxon>
        <taxon>Amphibia</taxon>
        <taxon>Batrachia</taxon>
        <taxon>Caudata</taxon>
        <taxon>Salamandroidea</taxon>
        <taxon>Salamandridae</taxon>
        <taxon>Pleurodelinae</taxon>
        <taxon>Pleurodeles</taxon>
    </lineage>
</organism>
<sequence length="327" mass="34726">MGQALPSSSLPYPEGPRHGSLPGLGRLPLLVSVQGPQARTLAGPGAGAPVLVFVVWPPKTRAPGSLYVLVSGHLVTPTTLVFWLCPMCSYGVSRWPDCPGCPDGGSFASSKPARAPRGRLSSCRRSPLFLGLYGVPERGVAFLRIIRDRLLRTPLGSSGFRTGHRKGLGRTTLEAQMWDRLAALTNGSLLKPGFPQIKLMSQSLGWVLPSSSLPYPGGPWCTLGQGRLPLLAWVQGSRPGFWQAAGRDPLAWALSSGLSCGKAPGTLWVQGPWLGPGPQARAVAGPSVRTHCLRFVLCPAGWQIAWDGVPQALGEASWCAKRPQVRG</sequence>
<evidence type="ECO:0000313" key="2">
    <source>
        <dbReference type="Proteomes" id="UP001066276"/>
    </source>
</evidence>
<proteinExistence type="predicted"/>
<evidence type="ECO:0000313" key="1">
    <source>
        <dbReference type="EMBL" id="KAJ1164456.1"/>
    </source>
</evidence>
<reference evidence="1" key="1">
    <citation type="journal article" date="2022" name="bioRxiv">
        <title>Sequencing and chromosome-scale assembly of the giantPleurodeles waltlgenome.</title>
        <authorList>
            <person name="Brown T."/>
            <person name="Elewa A."/>
            <person name="Iarovenko S."/>
            <person name="Subramanian E."/>
            <person name="Araus A.J."/>
            <person name="Petzold A."/>
            <person name="Susuki M."/>
            <person name="Suzuki K.-i.T."/>
            <person name="Hayashi T."/>
            <person name="Toyoda A."/>
            <person name="Oliveira C."/>
            <person name="Osipova E."/>
            <person name="Leigh N.D."/>
            <person name="Simon A."/>
            <person name="Yun M.H."/>
        </authorList>
    </citation>
    <scope>NUCLEOTIDE SEQUENCE</scope>
    <source>
        <strain evidence="1">20211129_DDA</strain>
        <tissue evidence="1">Liver</tissue>
    </source>
</reference>
<comment type="caution">
    <text evidence="1">The sequence shown here is derived from an EMBL/GenBank/DDBJ whole genome shotgun (WGS) entry which is preliminary data.</text>
</comment>
<dbReference type="Proteomes" id="UP001066276">
    <property type="component" value="Chromosome 4_2"/>
</dbReference>
<dbReference type="AlphaFoldDB" id="A0AAV7SK89"/>
<name>A0AAV7SK89_PLEWA</name>
<dbReference type="EMBL" id="JANPWB010000008">
    <property type="protein sequence ID" value="KAJ1164456.1"/>
    <property type="molecule type" value="Genomic_DNA"/>
</dbReference>
<keyword evidence="2" id="KW-1185">Reference proteome</keyword>
<accession>A0AAV7SK89</accession>
<gene>
    <name evidence="1" type="ORF">NDU88_004894</name>
</gene>
<protein>
    <submittedName>
        <fullName evidence="1">Uncharacterized protein</fullName>
    </submittedName>
</protein>